<dbReference type="AlphaFoldDB" id="Q84GE7"/>
<sequence>MQAITPSSVDNSIARILSTHMDSASTVKYDWNVLMREMADYTPKLSPDKQTELKAIAREQYTVRLEQVQESYSTAIAGLRSQVYNTVKGYQPTDELSTLNRRDASRRARLLTSPEQAEQLLTDALFLQDNTLAHAIGHHAHAQGWKHVVQAYSHTYGQSAMAMQALSVVDNLPRDQNTNLLTSIMFSPSYFA</sequence>
<reference evidence="1" key="1">
    <citation type="journal article" date="2003" name="J. Biotechnol.">
        <title>Plasmids in Corynebacterium glutamicum and their molecular classification by comparative genomics.</title>
        <authorList>
            <person name="Tauch A."/>
            <person name="Puhler A."/>
            <person name="Kalinowski J."/>
            <person name="Thierbach G."/>
        </authorList>
    </citation>
    <scope>NUCLEOTIDE SEQUENCE</scope>
    <source>
        <strain evidence="1">ATCC 31832</strain>
        <plasmid evidence="1">pCG2</plasmid>
    </source>
</reference>
<name>Q84GE7_CORGT</name>
<accession>Q84GE7</accession>
<dbReference type="RefSeq" id="WP_011091129.1">
    <property type="nucleotide sequence ID" value="NC_004534.1"/>
</dbReference>
<protein>
    <submittedName>
        <fullName evidence="1">Uncharacterized protein</fullName>
    </submittedName>
</protein>
<dbReference type="EMBL" id="AY172685">
    <property type="protein sequence ID" value="AAO18201.1"/>
    <property type="molecule type" value="Genomic_DNA"/>
</dbReference>
<geneLocation type="plasmid" evidence="1">
    <name>pCG2</name>
</geneLocation>
<evidence type="ECO:0000313" key="1">
    <source>
        <dbReference type="EMBL" id="AAO18201.1"/>
    </source>
</evidence>
<keyword evidence="1" id="KW-0614">Plasmid</keyword>
<proteinExistence type="predicted"/>
<organism evidence="1">
    <name type="scientific">Corynebacterium glutamicum</name>
    <name type="common">Brevibacterium saccharolyticum</name>
    <dbReference type="NCBI Taxonomy" id="1718"/>
    <lineage>
        <taxon>Bacteria</taxon>
        <taxon>Bacillati</taxon>
        <taxon>Actinomycetota</taxon>
        <taxon>Actinomycetes</taxon>
        <taxon>Mycobacteriales</taxon>
        <taxon>Corynebacteriaceae</taxon>
        <taxon>Corynebacterium</taxon>
    </lineage>
</organism>